<dbReference type="InterPro" id="IPR046532">
    <property type="entry name" value="DUF6597"/>
</dbReference>
<evidence type="ECO:0000256" key="1">
    <source>
        <dbReference type="ARBA" id="ARBA00023015"/>
    </source>
</evidence>
<dbReference type="GO" id="GO:0003700">
    <property type="term" value="F:DNA-binding transcription factor activity"/>
    <property type="evidence" value="ECO:0007669"/>
    <property type="project" value="InterPro"/>
</dbReference>
<evidence type="ECO:0000256" key="2">
    <source>
        <dbReference type="ARBA" id="ARBA00023125"/>
    </source>
</evidence>
<dbReference type="EMBL" id="VFML01000001">
    <property type="protein sequence ID" value="TQJ01530.1"/>
    <property type="molecule type" value="Genomic_DNA"/>
</dbReference>
<reference evidence="6 7" key="1">
    <citation type="submission" date="2019-06" db="EMBL/GenBank/DDBJ databases">
        <title>Sequencing the genomes of 1000 actinobacteria strains.</title>
        <authorList>
            <person name="Klenk H.-P."/>
        </authorList>
    </citation>
    <scope>NUCLEOTIDE SEQUENCE [LARGE SCALE GENOMIC DNA]</scope>
    <source>
        <strain evidence="6 7">DSM 45679</strain>
    </source>
</reference>
<dbReference type="InterPro" id="IPR018060">
    <property type="entry name" value="HTH_AraC"/>
</dbReference>
<evidence type="ECO:0000313" key="6">
    <source>
        <dbReference type="EMBL" id="TQJ01530.1"/>
    </source>
</evidence>
<keyword evidence="2" id="KW-0238">DNA-binding</keyword>
<sequence>MYHEATPPARLRHAVRCLWWSAGEGTKPIVPDGCLDLIVAADRVFVAGPDTGPWRSAPGTGALHGVRFRPGHAPRVLNVAADELRDQRVTLPDLWGRHGAGITDLLLSRPAALGDVVAEHLTERLDPGLDLLVARLTTGVPRVSAALSDLETGERQLRRRFTLAVGYGPATYLRVARLQRAVAAAPTASDLSSLALAAGYADQAHLSRDCRELTGRTPGEFFPSRRPFHSRPPRPERLPSPT</sequence>
<dbReference type="PROSITE" id="PS01124">
    <property type="entry name" value="HTH_ARAC_FAMILY_2"/>
    <property type="match status" value="1"/>
</dbReference>
<name>A0A542DEP7_AMYCI</name>
<dbReference type="GO" id="GO:0043565">
    <property type="term" value="F:sequence-specific DNA binding"/>
    <property type="evidence" value="ECO:0007669"/>
    <property type="project" value="InterPro"/>
</dbReference>
<gene>
    <name evidence="6" type="ORF">FB471_1218</name>
</gene>
<keyword evidence="7" id="KW-1185">Reference proteome</keyword>
<feature type="domain" description="HTH araC/xylS-type" evidence="5">
    <location>
        <begin position="126"/>
        <end position="224"/>
    </location>
</feature>
<dbReference type="OrthoDB" id="9815799at2"/>
<keyword evidence="1" id="KW-0805">Transcription regulation</keyword>
<accession>A0A542DEP7</accession>
<evidence type="ECO:0000256" key="4">
    <source>
        <dbReference type="SAM" id="MobiDB-lite"/>
    </source>
</evidence>
<dbReference type="AlphaFoldDB" id="A0A542DEP7"/>
<dbReference type="SMART" id="SM00342">
    <property type="entry name" value="HTH_ARAC"/>
    <property type="match status" value="1"/>
</dbReference>
<evidence type="ECO:0000256" key="3">
    <source>
        <dbReference type="ARBA" id="ARBA00023163"/>
    </source>
</evidence>
<feature type="compositionally biased region" description="Basic and acidic residues" evidence="4">
    <location>
        <begin position="233"/>
        <end position="242"/>
    </location>
</feature>
<dbReference type="Pfam" id="PF20240">
    <property type="entry name" value="DUF6597"/>
    <property type="match status" value="1"/>
</dbReference>
<keyword evidence="3" id="KW-0804">Transcription</keyword>
<dbReference type="RefSeq" id="WP_141996346.1">
    <property type="nucleotide sequence ID" value="NZ_VFML01000001.1"/>
</dbReference>
<evidence type="ECO:0000313" key="7">
    <source>
        <dbReference type="Proteomes" id="UP000320876"/>
    </source>
</evidence>
<dbReference type="Gene3D" id="1.10.10.60">
    <property type="entry name" value="Homeodomain-like"/>
    <property type="match status" value="1"/>
</dbReference>
<dbReference type="PANTHER" id="PTHR46796">
    <property type="entry name" value="HTH-TYPE TRANSCRIPTIONAL ACTIVATOR RHAS-RELATED"/>
    <property type="match status" value="1"/>
</dbReference>
<dbReference type="Pfam" id="PF12833">
    <property type="entry name" value="HTH_18"/>
    <property type="match status" value="1"/>
</dbReference>
<dbReference type="PANTHER" id="PTHR46796:SF15">
    <property type="entry name" value="BLL1074 PROTEIN"/>
    <property type="match status" value="1"/>
</dbReference>
<evidence type="ECO:0000259" key="5">
    <source>
        <dbReference type="PROSITE" id="PS01124"/>
    </source>
</evidence>
<proteinExistence type="predicted"/>
<protein>
    <submittedName>
        <fullName evidence="6">AraC family transcriptional regulator</fullName>
    </submittedName>
</protein>
<dbReference type="InterPro" id="IPR050204">
    <property type="entry name" value="AraC_XylS_family_regulators"/>
</dbReference>
<organism evidence="6 7">
    <name type="scientific">Amycolatopsis cihanbeyliensis</name>
    <dbReference type="NCBI Taxonomy" id="1128664"/>
    <lineage>
        <taxon>Bacteria</taxon>
        <taxon>Bacillati</taxon>
        <taxon>Actinomycetota</taxon>
        <taxon>Actinomycetes</taxon>
        <taxon>Pseudonocardiales</taxon>
        <taxon>Pseudonocardiaceae</taxon>
        <taxon>Amycolatopsis</taxon>
    </lineage>
</organism>
<feature type="region of interest" description="Disordered" evidence="4">
    <location>
        <begin position="212"/>
        <end position="242"/>
    </location>
</feature>
<dbReference type="Proteomes" id="UP000320876">
    <property type="component" value="Unassembled WGS sequence"/>
</dbReference>
<comment type="caution">
    <text evidence="6">The sequence shown here is derived from an EMBL/GenBank/DDBJ whole genome shotgun (WGS) entry which is preliminary data.</text>
</comment>